<dbReference type="Proteomes" id="UP001300763">
    <property type="component" value="Unassembled WGS sequence"/>
</dbReference>
<dbReference type="Pfam" id="PF05653">
    <property type="entry name" value="Mg_trans_NIPA"/>
    <property type="match status" value="1"/>
</dbReference>
<feature type="transmembrane region" description="Helical" evidence="5">
    <location>
        <begin position="257"/>
        <end position="280"/>
    </location>
</feature>
<accession>A0ABT5SXF6</accession>
<dbReference type="InterPro" id="IPR037185">
    <property type="entry name" value="EmrE-like"/>
</dbReference>
<feature type="transmembrane region" description="Helical" evidence="5">
    <location>
        <begin position="109"/>
        <end position="127"/>
    </location>
</feature>
<feature type="transmembrane region" description="Helical" evidence="5">
    <location>
        <begin position="198"/>
        <end position="219"/>
    </location>
</feature>
<dbReference type="InterPro" id="IPR008521">
    <property type="entry name" value="Mg_trans_NIPA"/>
</dbReference>
<reference evidence="6 7" key="1">
    <citation type="submission" date="2023-02" db="EMBL/GenBank/DDBJ databases">
        <title>Genome sequencing required for Actinomycetospora new species description.</title>
        <authorList>
            <person name="Saimee Y."/>
            <person name="Duangmal K."/>
        </authorList>
    </citation>
    <scope>NUCLEOTIDE SEQUENCE [LARGE SCALE GENOMIC DNA]</scope>
    <source>
        <strain evidence="6 7">DW7H6</strain>
    </source>
</reference>
<feature type="transmembrane region" description="Helical" evidence="5">
    <location>
        <begin position="54"/>
        <end position="74"/>
    </location>
</feature>
<feature type="transmembrane region" description="Helical" evidence="5">
    <location>
        <begin position="139"/>
        <end position="159"/>
    </location>
</feature>
<feature type="transmembrane region" description="Helical" evidence="5">
    <location>
        <begin position="231"/>
        <end position="251"/>
    </location>
</feature>
<keyword evidence="2 5" id="KW-0812">Transmembrane</keyword>
<evidence type="ECO:0000256" key="2">
    <source>
        <dbReference type="ARBA" id="ARBA00022692"/>
    </source>
</evidence>
<evidence type="ECO:0000256" key="4">
    <source>
        <dbReference type="ARBA" id="ARBA00023136"/>
    </source>
</evidence>
<gene>
    <name evidence="6" type="ORF">PGB27_18990</name>
</gene>
<sequence>MTSNPTVAVALALCSVVAYAFSAALQRRETARASEPVETSGGWRFFGALLRRRWWWGGVACMVAGAIIHVGALGFGSITLVQPIGVTTLILALPLDSWLEKRRIRPGEWVGAVVLVVGLVGLLSLAAHGPPSRTPSATVVLGAVAVVLVASALLAAAGAKGRPVVRAVIRAAASGLCAGATSGLVRLIIQLIADDRSWWLVGVVVAAALVLPVASILLIQTAFRDGGLDAGLATQITVDQAAAAAIGIVVLGERYTLGAAGAALASVCAVVALVGLVVLIRAGPTPEQRRELAAATAAPVPPR</sequence>
<comment type="caution">
    <text evidence="6">The sequence shown here is derived from an EMBL/GenBank/DDBJ whole genome shotgun (WGS) entry which is preliminary data.</text>
</comment>
<dbReference type="RefSeq" id="WP_274201955.1">
    <property type="nucleotide sequence ID" value="NZ_JAQZAO010000008.1"/>
</dbReference>
<evidence type="ECO:0000313" key="7">
    <source>
        <dbReference type="Proteomes" id="UP001300763"/>
    </source>
</evidence>
<evidence type="ECO:0000256" key="5">
    <source>
        <dbReference type="SAM" id="Phobius"/>
    </source>
</evidence>
<feature type="transmembrane region" description="Helical" evidence="5">
    <location>
        <begin position="6"/>
        <end position="25"/>
    </location>
</feature>
<name>A0ABT5SXF6_9PSEU</name>
<dbReference type="PANTHER" id="PTHR40761">
    <property type="entry name" value="CONSERVED INTEGRAL MEMBRANE ALANINE VALINE AND LEUCINE RICH PROTEIN-RELATED"/>
    <property type="match status" value="1"/>
</dbReference>
<evidence type="ECO:0000256" key="1">
    <source>
        <dbReference type="ARBA" id="ARBA00004141"/>
    </source>
</evidence>
<proteinExistence type="predicted"/>
<protein>
    <submittedName>
        <fullName evidence="6">DMT family transporter</fullName>
    </submittedName>
</protein>
<feature type="transmembrane region" description="Helical" evidence="5">
    <location>
        <begin position="80"/>
        <end position="97"/>
    </location>
</feature>
<feature type="transmembrane region" description="Helical" evidence="5">
    <location>
        <begin position="171"/>
        <end position="192"/>
    </location>
</feature>
<comment type="subcellular location">
    <subcellularLocation>
        <location evidence="1">Membrane</location>
        <topology evidence="1">Multi-pass membrane protein</topology>
    </subcellularLocation>
</comment>
<evidence type="ECO:0000313" key="6">
    <source>
        <dbReference type="EMBL" id="MDD7967429.1"/>
    </source>
</evidence>
<keyword evidence="7" id="KW-1185">Reference proteome</keyword>
<keyword evidence="3 5" id="KW-1133">Transmembrane helix</keyword>
<dbReference type="NCBIfam" id="NF038012">
    <property type="entry name" value="DMT_1"/>
    <property type="match status" value="1"/>
</dbReference>
<dbReference type="PANTHER" id="PTHR40761:SF1">
    <property type="entry name" value="CONSERVED INTEGRAL MEMBRANE ALANINE VALINE AND LEUCINE RICH PROTEIN-RELATED"/>
    <property type="match status" value="1"/>
</dbReference>
<dbReference type="EMBL" id="JAQZAO010000008">
    <property type="protein sequence ID" value="MDD7967429.1"/>
    <property type="molecule type" value="Genomic_DNA"/>
</dbReference>
<keyword evidence="4 5" id="KW-0472">Membrane</keyword>
<evidence type="ECO:0000256" key="3">
    <source>
        <dbReference type="ARBA" id="ARBA00022989"/>
    </source>
</evidence>
<dbReference type="SUPFAM" id="SSF103481">
    <property type="entry name" value="Multidrug resistance efflux transporter EmrE"/>
    <property type="match status" value="1"/>
</dbReference>
<organism evidence="6 7">
    <name type="scientific">Actinomycetospora lemnae</name>
    <dbReference type="NCBI Taxonomy" id="3019891"/>
    <lineage>
        <taxon>Bacteria</taxon>
        <taxon>Bacillati</taxon>
        <taxon>Actinomycetota</taxon>
        <taxon>Actinomycetes</taxon>
        <taxon>Pseudonocardiales</taxon>
        <taxon>Pseudonocardiaceae</taxon>
        <taxon>Actinomycetospora</taxon>
    </lineage>
</organism>